<organism evidence="2 3">
    <name type="scientific">Paenimyroides aestuarii</name>
    <dbReference type="NCBI Taxonomy" id="2968490"/>
    <lineage>
        <taxon>Bacteria</taxon>
        <taxon>Pseudomonadati</taxon>
        <taxon>Bacteroidota</taxon>
        <taxon>Flavobacteriia</taxon>
        <taxon>Flavobacteriales</taxon>
        <taxon>Flavobacteriaceae</taxon>
        <taxon>Paenimyroides</taxon>
    </lineage>
</organism>
<name>A0ABY5NNU6_9FLAO</name>
<protein>
    <submittedName>
        <fullName evidence="2">Uncharacterized protein</fullName>
    </submittedName>
</protein>
<evidence type="ECO:0000256" key="1">
    <source>
        <dbReference type="SAM" id="SignalP"/>
    </source>
</evidence>
<evidence type="ECO:0000313" key="2">
    <source>
        <dbReference type="EMBL" id="UUV20206.1"/>
    </source>
</evidence>
<dbReference type="EMBL" id="CP102382">
    <property type="protein sequence ID" value="UUV20206.1"/>
    <property type="molecule type" value="Genomic_DNA"/>
</dbReference>
<evidence type="ECO:0000313" key="3">
    <source>
        <dbReference type="Proteomes" id="UP001317001"/>
    </source>
</evidence>
<dbReference type="Proteomes" id="UP001317001">
    <property type="component" value="Chromosome"/>
</dbReference>
<gene>
    <name evidence="2" type="ORF">NPX36_07465</name>
</gene>
<keyword evidence="3" id="KW-1185">Reference proteome</keyword>
<feature type="signal peptide" evidence="1">
    <location>
        <begin position="1"/>
        <end position="18"/>
    </location>
</feature>
<proteinExistence type="predicted"/>
<sequence length="146" mass="16902">MKKIIVLLMLAVSTVSVAQDKQITFEDSKDYKELLLFYKQTMESGKQLELDLLRKEYLNKFGQSSFQEMSASGLSMDKWLEKNIKKTNFKSIEEANTLLAKMEKLELVLKEDRKKIEPIFTRLSKEVGTAALFKKISEDLKTVIKL</sequence>
<accession>A0ABY5NNU6</accession>
<keyword evidence="1" id="KW-0732">Signal</keyword>
<dbReference type="RefSeq" id="WP_257498111.1">
    <property type="nucleotide sequence ID" value="NZ_CP102382.1"/>
</dbReference>
<feature type="chain" id="PRO_5045700663" evidence="1">
    <location>
        <begin position="19"/>
        <end position="146"/>
    </location>
</feature>
<reference evidence="2 3" key="1">
    <citation type="submission" date="2022-08" db="EMBL/GenBank/DDBJ databases">
        <title>Myroides zhujiangensis sp. nov., a novel bacterium isolated from sediment in the Pearl River Estuary.</title>
        <authorList>
            <person name="Cui L."/>
        </authorList>
    </citation>
    <scope>NUCLEOTIDE SEQUENCE [LARGE SCALE GENOMIC DNA]</scope>
    <source>
        <strain evidence="2 3">SCSIO 72103</strain>
    </source>
</reference>